<keyword evidence="3" id="KW-0496">Mitochondrion</keyword>
<protein>
    <recommendedName>
        <fullName evidence="5">CRAL-TRIO domain-containing protein</fullName>
    </recommendedName>
</protein>
<name>A0A3P3YG97_PLABS</name>
<evidence type="ECO:0000259" key="2">
    <source>
        <dbReference type="PROSITE" id="PS50866"/>
    </source>
</evidence>
<accession>A0A3P3YG97</accession>
<feature type="domain" description="GOLD" evidence="2">
    <location>
        <begin position="255"/>
        <end position="379"/>
    </location>
</feature>
<dbReference type="Proteomes" id="UP000290189">
    <property type="component" value="Unassembled WGS sequence"/>
</dbReference>
<dbReference type="SUPFAM" id="SSF52087">
    <property type="entry name" value="CRAL/TRIO domain"/>
    <property type="match status" value="1"/>
</dbReference>
<evidence type="ECO:0000313" key="4">
    <source>
        <dbReference type="Proteomes" id="UP000290189"/>
    </source>
</evidence>
<dbReference type="PANTHER" id="PTHR23324">
    <property type="entry name" value="SEC14 RELATED PROTEIN"/>
    <property type="match status" value="1"/>
</dbReference>
<organism evidence="3 4">
    <name type="scientific">Plasmodiophora brassicae</name>
    <name type="common">Clubroot disease agent</name>
    <dbReference type="NCBI Taxonomy" id="37360"/>
    <lineage>
        <taxon>Eukaryota</taxon>
        <taxon>Sar</taxon>
        <taxon>Rhizaria</taxon>
        <taxon>Endomyxa</taxon>
        <taxon>Phytomyxea</taxon>
        <taxon>Plasmodiophorida</taxon>
        <taxon>Plasmodiophoridae</taxon>
        <taxon>Plasmodiophora</taxon>
    </lineage>
</organism>
<geneLocation type="mitochondrion" evidence="3"/>
<dbReference type="PROSITE" id="PS50866">
    <property type="entry name" value="GOLD"/>
    <property type="match status" value="1"/>
</dbReference>
<evidence type="ECO:0008006" key="5">
    <source>
        <dbReference type="Google" id="ProtNLM"/>
    </source>
</evidence>
<dbReference type="PANTHER" id="PTHR23324:SF83">
    <property type="entry name" value="SEC14-LIKE PROTEIN 2"/>
    <property type="match status" value="1"/>
</dbReference>
<dbReference type="Gene3D" id="3.40.525.10">
    <property type="entry name" value="CRAL-TRIO lipid binding domain"/>
    <property type="match status" value="1"/>
</dbReference>
<dbReference type="EMBL" id="OVEO01000011">
    <property type="protein sequence ID" value="SPQ99154.1"/>
    <property type="molecule type" value="Genomic_DNA"/>
</dbReference>
<dbReference type="PRINTS" id="PR00180">
    <property type="entry name" value="CRETINALDHBP"/>
</dbReference>
<dbReference type="PROSITE" id="PS50191">
    <property type="entry name" value="CRAL_TRIO"/>
    <property type="match status" value="1"/>
</dbReference>
<dbReference type="AlphaFoldDB" id="A0A3P3YG97"/>
<dbReference type="SUPFAM" id="SSF101576">
    <property type="entry name" value="Supernatant protein factor (SPF), C-terminal domain"/>
    <property type="match status" value="1"/>
</dbReference>
<dbReference type="SMART" id="SM00516">
    <property type="entry name" value="SEC14"/>
    <property type="match status" value="1"/>
</dbReference>
<dbReference type="InterPro" id="IPR051064">
    <property type="entry name" value="SEC14/CRAL-TRIO_domain"/>
</dbReference>
<dbReference type="InterPro" id="IPR036865">
    <property type="entry name" value="CRAL-TRIO_dom_sf"/>
</dbReference>
<evidence type="ECO:0000259" key="1">
    <source>
        <dbReference type="PROSITE" id="PS50191"/>
    </source>
</evidence>
<dbReference type="CDD" id="cd00170">
    <property type="entry name" value="SEC14"/>
    <property type="match status" value="1"/>
</dbReference>
<dbReference type="InterPro" id="IPR001251">
    <property type="entry name" value="CRAL-TRIO_dom"/>
</dbReference>
<evidence type="ECO:0000313" key="3">
    <source>
        <dbReference type="EMBL" id="SPQ99154.1"/>
    </source>
</evidence>
<dbReference type="InterPro" id="IPR036273">
    <property type="entry name" value="CRAL/TRIO_N_dom_sf"/>
</dbReference>
<dbReference type="InterPro" id="IPR036598">
    <property type="entry name" value="GOLD_dom_sf"/>
</dbReference>
<dbReference type="GO" id="GO:0005737">
    <property type="term" value="C:cytoplasm"/>
    <property type="evidence" value="ECO:0007669"/>
    <property type="project" value="TreeGrafter"/>
</dbReference>
<feature type="domain" description="CRAL-TRIO" evidence="1">
    <location>
        <begin position="192"/>
        <end position="266"/>
    </location>
</feature>
<dbReference type="Pfam" id="PF00650">
    <property type="entry name" value="CRAL_TRIO"/>
    <property type="match status" value="1"/>
</dbReference>
<sequence length="395" mass="43959">MADGGDGLLGSAVLPVRQASALNWKPGQYGRDNDMEVLQATYAEQFAVMKERFKGREDDPYIQYRFMKAFKFNLDEAIAHLEATIAWKASIGYEAIAASVRDLDPNDLEKFPHGEMIQRYFPQCPRYSMDLDGNPVDVSCPGMIIPNEFCAHVTVEQMEAFQVHLVANLSQWLGARSHERGVVVRMTRIIDIQVAQANFVEHMARAIVINAPSMFNYIWAIVKPLLNERTQQKVIIVGSDYRATLLKYIAPDQLPECYGGTCKRVPFTHFDHDAGFENSVVAAGGSVQKTIDVGPGMLLEWAVRSADKDIGLDVRFVCNDNAANSPIEEVILPPSRIQSHVSTVRGTWTAPARPGKAVFTFDNSYSMFTSKSIKVRIETSFPVATPSDPPVLNPE</sequence>
<proteinExistence type="predicted"/>
<dbReference type="SUPFAM" id="SSF46938">
    <property type="entry name" value="CRAL/TRIO N-terminal domain"/>
    <property type="match status" value="1"/>
</dbReference>
<reference evidence="3 4" key="1">
    <citation type="submission" date="2018-03" db="EMBL/GenBank/DDBJ databases">
        <authorList>
            <person name="Fogelqvist J."/>
        </authorList>
    </citation>
    <scope>NUCLEOTIDE SEQUENCE [LARGE SCALE GENOMIC DNA]</scope>
</reference>
<dbReference type="Gene3D" id="2.60.120.680">
    <property type="entry name" value="GOLD domain"/>
    <property type="match status" value="1"/>
</dbReference>
<gene>
    <name evidence="3" type="ORF">PLBR_LOCUS6369</name>
</gene>
<dbReference type="InterPro" id="IPR009038">
    <property type="entry name" value="GOLD_dom"/>
</dbReference>